<evidence type="ECO:0000313" key="2">
    <source>
        <dbReference type="Proteomes" id="UP000800093"/>
    </source>
</evidence>
<dbReference type="EMBL" id="ML986604">
    <property type="protein sequence ID" value="KAF2265689.1"/>
    <property type="molecule type" value="Genomic_DNA"/>
</dbReference>
<keyword evidence="2" id="KW-1185">Reference proteome</keyword>
<evidence type="ECO:0000313" key="1">
    <source>
        <dbReference type="EMBL" id="KAF2265689.1"/>
    </source>
</evidence>
<dbReference type="AlphaFoldDB" id="A0A9P4KAG9"/>
<reference evidence="2" key="1">
    <citation type="journal article" date="2020" name="Stud. Mycol.">
        <title>101 Dothideomycetes genomes: A test case for predicting lifestyles and emergence of pathogens.</title>
        <authorList>
            <person name="Haridas S."/>
            <person name="Albert R."/>
            <person name="Binder M."/>
            <person name="Bloem J."/>
            <person name="LaButti K."/>
            <person name="Salamov A."/>
            <person name="Andreopoulos B."/>
            <person name="Baker S."/>
            <person name="Barry K."/>
            <person name="Bills G."/>
            <person name="Bluhm B."/>
            <person name="Cannon C."/>
            <person name="Castanera R."/>
            <person name="Culley D."/>
            <person name="Daum C."/>
            <person name="Ezra D."/>
            <person name="Gonzalez J."/>
            <person name="Henrissat B."/>
            <person name="Kuo A."/>
            <person name="Liang C."/>
            <person name="Lipzen A."/>
            <person name="Lutzoni F."/>
            <person name="Magnuson J."/>
            <person name="Mondo S."/>
            <person name="Nolan M."/>
            <person name="Ohm R."/>
            <person name="Pangilinan J."/>
            <person name="Park H.-J."/>
            <person name="Ramirez L."/>
            <person name="Alfaro M."/>
            <person name="Sun H."/>
            <person name="Tritt A."/>
            <person name="Yoshinaga Y."/>
            <person name="Zwiers L.-H."/>
            <person name="Turgeon B."/>
            <person name="Goodwin S."/>
            <person name="Spatafora J."/>
            <person name="Crous P."/>
            <person name="Grigoriev I."/>
        </authorList>
    </citation>
    <scope>NUCLEOTIDE SEQUENCE [LARGE SCALE GENOMIC DNA]</scope>
    <source>
        <strain evidence="2">CBS 304.66</strain>
    </source>
</reference>
<protein>
    <submittedName>
        <fullName evidence="1">Uncharacterized protein</fullName>
    </submittedName>
</protein>
<proteinExistence type="predicted"/>
<name>A0A9P4KAG9_9PLEO</name>
<gene>
    <name evidence="1" type="ORF">CC78DRAFT_579189</name>
</gene>
<organism evidence="1 2">
    <name type="scientific">Lojkania enalia</name>
    <dbReference type="NCBI Taxonomy" id="147567"/>
    <lineage>
        <taxon>Eukaryota</taxon>
        <taxon>Fungi</taxon>
        <taxon>Dikarya</taxon>
        <taxon>Ascomycota</taxon>
        <taxon>Pezizomycotina</taxon>
        <taxon>Dothideomycetes</taxon>
        <taxon>Pleosporomycetidae</taxon>
        <taxon>Pleosporales</taxon>
        <taxon>Pleosporales incertae sedis</taxon>
        <taxon>Lojkania</taxon>
    </lineage>
</organism>
<comment type="caution">
    <text evidence="1">The sequence shown here is derived from an EMBL/GenBank/DDBJ whole genome shotgun (WGS) entry which is preliminary data.</text>
</comment>
<sequence>MAAHGVPTGLPWLEVPGRNGFLLHRAESLISSHSAAKNIGHTGTWPGFDRSLGRLRAVCTPHDLQSLSELLSSLFPQILAWEMRPDLEFRGRCAPIHDYTTSFCCPLTALPATGCCPAEDLFVRATMMKPYQLESQQYCLKLPHLAHMTDSQCGRWSSWTSCSAITMVLSKRALVETNQLAKMACNTQPPDRYR</sequence>
<accession>A0A9P4KAG9</accession>
<dbReference type="Proteomes" id="UP000800093">
    <property type="component" value="Unassembled WGS sequence"/>
</dbReference>